<sequence length="88" mass="8961">ACLREVGNVPDVSEALITCVTAAATVGAIAWSSLVGMGSSGHVVGRLHVRSLDTQFSVRGEKEENEAVGLEMVGLEGVCCSECPGVAS</sequence>
<reference evidence="1" key="1">
    <citation type="submission" date="2016-05" db="EMBL/GenBank/DDBJ databases">
        <authorList>
            <person name="Lavstsen T."/>
            <person name="Jespersen J.S."/>
        </authorList>
    </citation>
    <scope>NUCLEOTIDE SEQUENCE</scope>
    <source>
        <tissue evidence="1">Brain</tissue>
    </source>
</reference>
<proteinExistence type="predicted"/>
<evidence type="ECO:0000313" key="1">
    <source>
        <dbReference type="EMBL" id="SBQ57383.1"/>
    </source>
</evidence>
<name>A0A1A8FF02_9TELE</name>
<feature type="non-terminal residue" evidence="1">
    <location>
        <position position="1"/>
    </location>
</feature>
<organism evidence="1">
    <name type="scientific">Nothobranchius korthausae</name>
    <dbReference type="NCBI Taxonomy" id="1143690"/>
    <lineage>
        <taxon>Eukaryota</taxon>
        <taxon>Metazoa</taxon>
        <taxon>Chordata</taxon>
        <taxon>Craniata</taxon>
        <taxon>Vertebrata</taxon>
        <taxon>Euteleostomi</taxon>
        <taxon>Actinopterygii</taxon>
        <taxon>Neopterygii</taxon>
        <taxon>Teleostei</taxon>
        <taxon>Neoteleostei</taxon>
        <taxon>Acanthomorphata</taxon>
        <taxon>Ovalentaria</taxon>
        <taxon>Atherinomorphae</taxon>
        <taxon>Cyprinodontiformes</taxon>
        <taxon>Nothobranchiidae</taxon>
        <taxon>Nothobranchius</taxon>
    </lineage>
</organism>
<dbReference type="AlphaFoldDB" id="A0A1A8FF02"/>
<feature type="non-terminal residue" evidence="1">
    <location>
        <position position="88"/>
    </location>
</feature>
<reference evidence="1" key="2">
    <citation type="submission" date="2016-06" db="EMBL/GenBank/DDBJ databases">
        <title>The genome of a short-lived fish provides insights into sex chromosome evolution and the genetic control of aging.</title>
        <authorList>
            <person name="Reichwald K."/>
            <person name="Felder M."/>
            <person name="Petzold A."/>
            <person name="Koch P."/>
            <person name="Groth M."/>
            <person name="Platzer M."/>
        </authorList>
    </citation>
    <scope>NUCLEOTIDE SEQUENCE</scope>
    <source>
        <tissue evidence="1">Brain</tissue>
    </source>
</reference>
<protein>
    <submittedName>
        <fullName evidence="1">Uncharacterized protein</fullName>
    </submittedName>
</protein>
<gene>
    <name evidence="1" type="primary">Nfu_g_1_023295</name>
</gene>
<dbReference type="EMBL" id="HAEB01010856">
    <property type="protein sequence ID" value="SBQ57383.1"/>
    <property type="molecule type" value="Transcribed_RNA"/>
</dbReference>
<accession>A0A1A8FF02</accession>